<feature type="signal peptide" evidence="1">
    <location>
        <begin position="1"/>
        <end position="22"/>
    </location>
</feature>
<name>A0A409VZ64_PSICY</name>
<evidence type="ECO:0000313" key="2">
    <source>
        <dbReference type="EMBL" id="PPQ71548.1"/>
    </source>
</evidence>
<dbReference type="AlphaFoldDB" id="A0A409VZ64"/>
<dbReference type="OrthoDB" id="2686745at2759"/>
<keyword evidence="3" id="KW-1185">Reference proteome</keyword>
<feature type="chain" id="PRO_5019439785" evidence="1">
    <location>
        <begin position="23"/>
        <end position="172"/>
    </location>
</feature>
<comment type="caution">
    <text evidence="2">The sequence shown here is derived from an EMBL/GenBank/DDBJ whole genome shotgun (WGS) entry which is preliminary data.</text>
</comment>
<reference evidence="2 3" key="1">
    <citation type="journal article" date="2018" name="Evol. Lett.">
        <title>Horizontal gene cluster transfer increased hallucinogenic mushroom diversity.</title>
        <authorList>
            <person name="Reynolds H.T."/>
            <person name="Vijayakumar V."/>
            <person name="Gluck-Thaler E."/>
            <person name="Korotkin H.B."/>
            <person name="Matheny P.B."/>
            <person name="Slot J.C."/>
        </authorList>
    </citation>
    <scope>NUCLEOTIDE SEQUENCE [LARGE SCALE GENOMIC DNA]</scope>
    <source>
        <strain evidence="2 3">2631</strain>
    </source>
</reference>
<dbReference type="EMBL" id="NHYD01003859">
    <property type="protein sequence ID" value="PPQ71548.1"/>
    <property type="molecule type" value="Genomic_DNA"/>
</dbReference>
<keyword evidence="1" id="KW-0732">Signal</keyword>
<evidence type="ECO:0000313" key="3">
    <source>
        <dbReference type="Proteomes" id="UP000283269"/>
    </source>
</evidence>
<accession>A0A409VZ64</accession>
<protein>
    <submittedName>
        <fullName evidence="2">Uncharacterized protein</fullName>
    </submittedName>
</protein>
<organism evidence="2 3">
    <name type="scientific">Psilocybe cyanescens</name>
    <dbReference type="NCBI Taxonomy" id="93625"/>
    <lineage>
        <taxon>Eukaryota</taxon>
        <taxon>Fungi</taxon>
        <taxon>Dikarya</taxon>
        <taxon>Basidiomycota</taxon>
        <taxon>Agaricomycotina</taxon>
        <taxon>Agaricomycetes</taxon>
        <taxon>Agaricomycetidae</taxon>
        <taxon>Agaricales</taxon>
        <taxon>Agaricineae</taxon>
        <taxon>Strophariaceae</taxon>
        <taxon>Psilocybe</taxon>
    </lineage>
</organism>
<dbReference type="Proteomes" id="UP000283269">
    <property type="component" value="Unassembled WGS sequence"/>
</dbReference>
<gene>
    <name evidence="2" type="ORF">CVT25_015180</name>
</gene>
<proteinExistence type="predicted"/>
<sequence>MAAGRVGALLLLAAAAVEVVEELAIAAAAEEAADDVSEKVFNTYKVAIPAESEPGKITITLSHELSVDNKRAVLKGESCHMSENRIIHTHLIDGQNRVLALVLVLAPAVNVCFKDQDPAKLNLVRAEISARFPVVESYEAAWPLDIAIQASLKSSAAQAKRKNAPSAVKAAT</sequence>
<dbReference type="InParanoid" id="A0A409VZ64"/>
<evidence type="ECO:0000256" key="1">
    <source>
        <dbReference type="SAM" id="SignalP"/>
    </source>
</evidence>